<feature type="transmembrane region" description="Helical" evidence="6">
    <location>
        <begin position="182"/>
        <end position="205"/>
    </location>
</feature>
<dbReference type="PANTHER" id="PTHR31885:SF6">
    <property type="entry name" value="GH04784P"/>
    <property type="match status" value="1"/>
</dbReference>
<keyword evidence="3 6" id="KW-0812">Transmembrane</keyword>
<dbReference type="GO" id="GO:0016020">
    <property type="term" value="C:membrane"/>
    <property type="evidence" value="ECO:0007669"/>
    <property type="project" value="UniProtKB-SubCell"/>
</dbReference>
<accession>I5C187</accession>
<dbReference type="EMBL" id="AJYA01000029">
    <property type="protein sequence ID" value="EIM75589.1"/>
    <property type="molecule type" value="Genomic_DNA"/>
</dbReference>
<dbReference type="InterPro" id="IPR012506">
    <property type="entry name" value="TMEM86B-like"/>
</dbReference>
<keyword evidence="8" id="KW-1185">Reference proteome</keyword>
<feature type="transmembrane region" description="Helical" evidence="6">
    <location>
        <begin position="124"/>
        <end position="146"/>
    </location>
</feature>
<feature type="transmembrane region" description="Helical" evidence="6">
    <location>
        <begin position="93"/>
        <end position="112"/>
    </location>
</feature>
<evidence type="ECO:0000256" key="2">
    <source>
        <dbReference type="ARBA" id="ARBA00007375"/>
    </source>
</evidence>
<organism evidence="7 8">
    <name type="scientific">Nitritalea halalkaliphila LW7</name>
    <dbReference type="NCBI Taxonomy" id="1189621"/>
    <lineage>
        <taxon>Bacteria</taxon>
        <taxon>Pseudomonadati</taxon>
        <taxon>Bacteroidota</taxon>
        <taxon>Cytophagia</taxon>
        <taxon>Cytophagales</taxon>
        <taxon>Cyclobacteriaceae</taxon>
        <taxon>Nitritalea</taxon>
    </lineage>
</organism>
<dbReference type="Pfam" id="PF07947">
    <property type="entry name" value="YhhN"/>
    <property type="match status" value="1"/>
</dbReference>
<dbReference type="AlphaFoldDB" id="I5C187"/>
<sequence length="243" mass="27513">MPKKALYLVMDKKRLLPLYLFLFAALLDVYFTASGLISYRYFSKPLIITCLLIFFYSQSIVISGSILRKSIVAALVFSLIGDILLLFPSLFLYGLGAFLMAHVSYIAAFKIGQKKAFSIENINFFNLFLYNLPIYIGAAIVYFLISPGLGELRIPVIIYLIVIVTMATTARERFKKTNSASFWQTFIGALLFMLSDALLALNLFFRPFEEAGVLVMGTYAIAQLLIVMGMREHFMYMLREIGT</sequence>
<comment type="caution">
    <text evidence="7">The sequence shown here is derived from an EMBL/GenBank/DDBJ whole genome shotgun (WGS) entry which is preliminary data.</text>
</comment>
<keyword evidence="4 6" id="KW-1133">Transmembrane helix</keyword>
<name>I5C187_9BACT</name>
<evidence type="ECO:0000313" key="7">
    <source>
        <dbReference type="EMBL" id="EIM75589.1"/>
    </source>
</evidence>
<dbReference type="PANTHER" id="PTHR31885">
    <property type="entry name" value="GH04784P"/>
    <property type="match status" value="1"/>
</dbReference>
<protein>
    <recommendedName>
        <fullName evidence="9">YhhN family protein</fullName>
    </recommendedName>
</protein>
<feature type="transmembrane region" description="Helical" evidence="6">
    <location>
        <begin position="45"/>
        <end position="63"/>
    </location>
</feature>
<reference evidence="7 8" key="1">
    <citation type="submission" date="2012-05" db="EMBL/GenBank/DDBJ databases">
        <title>Genome sequence of Nitritalea halalkaliphila LW7.</title>
        <authorList>
            <person name="Jangir P.K."/>
            <person name="Singh A."/>
            <person name="Shivaji S."/>
            <person name="Sharma R."/>
        </authorList>
    </citation>
    <scope>NUCLEOTIDE SEQUENCE [LARGE SCALE GENOMIC DNA]</scope>
    <source>
        <strain evidence="7 8">LW7</strain>
    </source>
</reference>
<evidence type="ECO:0000256" key="5">
    <source>
        <dbReference type="ARBA" id="ARBA00023136"/>
    </source>
</evidence>
<feature type="transmembrane region" description="Helical" evidence="6">
    <location>
        <begin position="152"/>
        <end position="170"/>
    </location>
</feature>
<feature type="transmembrane region" description="Helical" evidence="6">
    <location>
        <begin position="211"/>
        <end position="230"/>
    </location>
</feature>
<dbReference type="Proteomes" id="UP000005551">
    <property type="component" value="Unassembled WGS sequence"/>
</dbReference>
<proteinExistence type="inferred from homology"/>
<evidence type="ECO:0000313" key="8">
    <source>
        <dbReference type="Proteomes" id="UP000005551"/>
    </source>
</evidence>
<evidence type="ECO:0000256" key="3">
    <source>
        <dbReference type="ARBA" id="ARBA00022692"/>
    </source>
</evidence>
<evidence type="ECO:0008006" key="9">
    <source>
        <dbReference type="Google" id="ProtNLM"/>
    </source>
</evidence>
<evidence type="ECO:0000256" key="1">
    <source>
        <dbReference type="ARBA" id="ARBA00004141"/>
    </source>
</evidence>
<feature type="transmembrane region" description="Helical" evidence="6">
    <location>
        <begin position="20"/>
        <end position="39"/>
    </location>
</feature>
<evidence type="ECO:0000256" key="4">
    <source>
        <dbReference type="ARBA" id="ARBA00022989"/>
    </source>
</evidence>
<dbReference type="STRING" id="1189621.A3SI_13163"/>
<dbReference type="GO" id="GO:0016787">
    <property type="term" value="F:hydrolase activity"/>
    <property type="evidence" value="ECO:0007669"/>
    <property type="project" value="TreeGrafter"/>
</dbReference>
<comment type="subcellular location">
    <subcellularLocation>
        <location evidence="1">Membrane</location>
        <topology evidence="1">Multi-pass membrane protein</topology>
    </subcellularLocation>
</comment>
<gene>
    <name evidence="7" type="ORF">A3SI_13163</name>
</gene>
<comment type="similarity">
    <text evidence="2">Belongs to the TMEM86 family.</text>
</comment>
<keyword evidence="5 6" id="KW-0472">Membrane</keyword>
<evidence type="ECO:0000256" key="6">
    <source>
        <dbReference type="SAM" id="Phobius"/>
    </source>
</evidence>
<dbReference type="PATRIC" id="fig|1189621.3.peg.2744"/>